<dbReference type="EMBL" id="BGPR01175143">
    <property type="protein sequence ID" value="GBM44240.1"/>
    <property type="molecule type" value="Genomic_DNA"/>
</dbReference>
<evidence type="ECO:0000313" key="1">
    <source>
        <dbReference type="EMBL" id="GBM44240.1"/>
    </source>
</evidence>
<accession>A0A4Y2FRX0</accession>
<name>A0A4Y2FRX0_ARAVE</name>
<protein>
    <submittedName>
        <fullName evidence="1">Uncharacterized protein</fullName>
    </submittedName>
</protein>
<keyword evidence="2" id="KW-1185">Reference proteome</keyword>
<dbReference type="Proteomes" id="UP000499080">
    <property type="component" value="Unassembled WGS sequence"/>
</dbReference>
<evidence type="ECO:0000313" key="2">
    <source>
        <dbReference type="Proteomes" id="UP000499080"/>
    </source>
</evidence>
<sequence length="89" mass="10060">MALSEKKHIGKWERLVRFLLQLGLLCMGIIPKQWYRGGKVCKWSYEENNTPDNCEVVLKTKKIITSPKLAGGGGKRTSDVAIRYGQLPL</sequence>
<organism evidence="1 2">
    <name type="scientific">Araneus ventricosus</name>
    <name type="common">Orbweaver spider</name>
    <name type="synonym">Epeira ventricosa</name>
    <dbReference type="NCBI Taxonomy" id="182803"/>
    <lineage>
        <taxon>Eukaryota</taxon>
        <taxon>Metazoa</taxon>
        <taxon>Ecdysozoa</taxon>
        <taxon>Arthropoda</taxon>
        <taxon>Chelicerata</taxon>
        <taxon>Arachnida</taxon>
        <taxon>Araneae</taxon>
        <taxon>Araneomorphae</taxon>
        <taxon>Entelegynae</taxon>
        <taxon>Araneoidea</taxon>
        <taxon>Araneidae</taxon>
        <taxon>Araneus</taxon>
    </lineage>
</organism>
<proteinExistence type="predicted"/>
<comment type="caution">
    <text evidence="1">The sequence shown here is derived from an EMBL/GenBank/DDBJ whole genome shotgun (WGS) entry which is preliminary data.</text>
</comment>
<dbReference type="AlphaFoldDB" id="A0A4Y2FRX0"/>
<gene>
    <name evidence="1" type="ORF">AVEN_210056_1</name>
</gene>
<reference evidence="1 2" key="1">
    <citation type="journal article" date="2019" name="Sci. Rep.">
        <title>Orb-weaving spider Araneus ventricosus genome elucidates the spidroin gene catalogue.</title>
        <authorList>
            <person name="Kono N."/>
            <person name="Nakamura H."/>
            <person name="Ohtoshi R."/>
            <person name="Moran D.A.P."/>
            <person name="Shinohara A."/>
            <person name="Yoshida Y."/>
            <person name="Fujiwara M."/>
            <person name="Mori M."/>
            <person name="Tomita M."/>
            <person name="Arakawa K."/>
        </authorList>
    </citation>
    <scope>NUCLEOTIDE SEQUENCE [LARGE SCALE GENOMIC DNA]</scope>
</reference>